<protein>
    <recommendedName>
        <fullName evidence="3">Tetratricopeptide repeat protein</fullName>
    </recommendedName>
</protein>
<comment type="caution">
    <text evidence="1">The sequence shown here is derived from an EMBL/GenBank/DDBJ whole genome shotgun (WGS) entry which is preliminary data.</text>
</comment>
<keyword evidence="2" id="KW-1185">Reference proteome</keyword>
<name>A0ABR7KDF2_9FIRM</name>
<reference evidence="1 2" key="1">
    <citation type="submission" date="2020-08" db="EMBL/GenBank/DDBJ databases">
        <authorList>
            <person name="Liu C."/>
            <person name="Sun Q."/>
        </authorList>
    </citation>
    <scope>NUCLEOTIDE SEQUENCE [LARGE SCALE GENOMIC DNA]</scope>
    <source>
        <strain evidence="1 2">NSJ-22</strain>
    </source>
</reference>
<gene>
    <name evidence="1" type="ORF">H8909_11050</name>
</gene>
<dbReference type="RefSeq" id="WP_187012876.1">
    <property type="nucleotide sequence ID" value="NZ_JACRWG010000061.1"/>
</dbReference>
<sequence>MNTILNGDEENEKYFCLEMKKLICSGKSQEAIQIICNFMSKHPNSAIPHNLLGIIYEKKCNHILAMKHFRAAWCLDPTYFPAQENISNFSSFEPMHRFFYEESDRSKSEQKYEIKYDSRHIGHVVEKNKFM</sequence>
<proteinExistence type="predicted"/>
<evidence type="ECO:0000313" key="2">
    <source>
        <dbReference type="Proteomes" id="UP000603474"/>
    </source>
</evidence>
<evidence type="ECO:0000313" key="1">
    <source>
        <dbReference type="EMBL" id="MBC6010761.1"/>
    </source>
</evidence>
<dbReference type="SUPFAM" id="SSF48452">
    <property type="entry name" value="TPR-like"/>
    <property type="match status" value="1"/>
</dbReference>
<dbReference type="InterPro" id="IPR011990">
    <property type="entry name" value="TPR-like_helical_dom_sf"/>
</dbReference>
<organism evidence="1 2">
    <name type="scientific">Catenibacterium faecis</name>
    <dbReference type="NCBI Taxonomy" id="2764323"/>
    <lineage>
        <taxon>Bacteria</taxon>
        <taxon>Bacillati</taxon>
        <taxon>Bacillota</taxon>
        <taxon>Erysipelotrichia</taxon>
        <taxon>Erysipelotrichales</taxon>
        <taxon>Coprobacillaceae</taxon>
        <taxon>Catenibacterium</taxon>
    </lineage>
</organism>
<dbReference type="Proteomes" id="UP000603474">
    <property type="component" value="Unassembled WGS sequence"/>
</dbReference>
<dbReference type="Gene3D" id="1.25.40.10">
    <property type="entry name" value="Tetratricopeptide repeat domain"/>
    <property type="match status" value="1"/>
</dbReference>
<accession>A0ABR7KDF2</accession>
<dbReference type="EMBL" id="JACRWG010000061">
    <property type="protein sequence ID" value="MBC6010761.1"/>
    <property type="molecule type" value="Genomic_DNA"/>
</dbReference>
<evidence type="ECO:0008006" key="3">
    <source>
        <dbReference type="Google" id="ProtNLM"/>
    </source>
</evidence>